<dbReference type="EMBL" id="CAJVPY010008213">
    <property type="protein sequence ID" value="CAG8692925.1"/>
    <property type="molecule type" value="Genomic_DNA"/>
</dbReference>
<organism evidence="1 2">
    <name type="scientific">Dentiscutata erythropus</name>
    <dbReference type="NCBI Taxonomy" id="1348616"/>
    <lineage>
        <taxon>Eukaryota</taxon>
        <taxon>Fungi</taxon>
        <taxon>Fungi incertae sedis</taxon>
        <taxon>Mucoromycota</taxon>
        <taxon>Glomeromycotina</taxon>
        <taxon>Glomeromycetes</taxon>
        <taxon>Diversisporales</taxon>
        <taxon>Gigasporaceae</taxon>
        <taxon>Dentiscutata</taxon>
    </lineage>
</organism>
<feature type="non-terminal residue" evidence="1">
    <location>
        <position position="220"/>
    </location>
</feature>
<gene>
    <name evidence="1" type="ORF">DERYTH_LOCUS12495</name>
</gene>
<keyword evidence="2" id="KW-1185">Reference proteome</keyword>
<reference evidence="1" key="1">
    <citation type="submission" date="2021-06" db="EMBL/GenBank/DDBJ databases">
        <authorList>
            <person name="Kallberg Y."/>
            <person name="Tangrot J."/>
            <person name="Rosling A."/>
        </authorList>
    </citation>
    <scope>NUCLEOTIDE SEQUENCE</scope>
    <source>
        <strain evidence="1">MA453B</strain>
    </source>
</reference>
<dbReference type="OrthoDB" id="2340480at2759"/>
<proteinExistence type="predicted"/>
<evidence type="ECO:0000313" key="2">
    <source>
        <dbReference type="Proteomes" id="UP000789405"/>
    </source>
</evidence>
<evidence type="ECO:0000313" key="1">
    <source>
        <dbReference type="EMBL" id="CAG8692925.1"/>
    </source>
</evidence>
<accession>A0A9N9ESE5</accession>
<protein>
    <submittedName>
        <fullName evidence="1">8915_t:CDS:1</fullName>
    </submittedName>
</protein>
<comment type="caution">
    <text evidence="1">The sequence shown here is derived from an EMBL/GenBank/DDBJ whole genome shotgun (WGS) entry which is preliminary data.</text>
</comment>
<name>A0A9N9ESE5_9GLOM</name>
<dbReference type="AlphaFoldDB" id="A0A9N9ESE5"/>
<sequence>MQFLKTANDISPLKIKGVVATERGVSNEFDLNLSKVDIKMPLDRLREYLTQNNLVLVGKQNSNFRNKFEYKVPFINESDWRLEEILVQTDGTTELERDFTFFIDKDLSRPGIPEIVMNLNIARGCIKNKDGTIVQADKSAFRIRNPHLMEVITHQHLEQIEENNRGGLQVCCEKATIRLLPEDLEATDDYITAIEGALKKNSTSEKKEALNEVCNDYGFF</sequence>
<dbReference type="Proteomes" id="UP000789405">
    <property type="component" value="Unassembled WGS sequence"/>
</dbReference>